<evidence type="ECO:0000313" key="1">
    <source>
        <dbReference type="EMBL" id="JAD39939.1"/>
    </source>
</evidence>
<reference evidence="1" key="2">
    <citation type="journal article" date="2015" name="Data Brief">
        <title>Shoot transcriptome of the giant reed, Arundo donax.</title>
        <authorList>
            <person name="Barrero R.A."/>
            <person name="Guerrero F.D."/>
            <person name="Moolhuijzen P."/>
            <person name="Goolsby J.A."/>
            <person name="Tidwell J."/>
            <person name="Bellgard S.E."/>
            <person name="Bellgard M.I."/>
        </authorList>
    </citation>
    <scope>NUCLEOTIDE SEQUENCE</scope>
    <source>
        <tissue evidence="1">Shoot tissue taken approximately 20 cm above the soil surface</tissue>
    </source>
</reference>
<protein>
    <submittedName>
        <fullName evidence="1">Uncharacterized protein</fullName>
    </submittedName>
</protein>
<accession>A0A0A8ZKK5</accession>
<dbReference type="AlphaFoldDB" id="A0A0A8ZKK5"/>
<proteinExistence type="predicted"/>
<sequence length="51" mass="5683">MLALKLPFNVFSSDDESSSDESPTTFSFMKSSLSRLSYKASLHKCLMTKGM</sequence>
<organism evidence="1">
    <name type="scientific">Arundo donax</name>
    <name type="common">Giant reed</name>
    <name type="synonym">Donax arundinaceus</name>
    <dbReference type="NCBI Taxonomy" id="35708"/>
    <lineage>
        <taxon>Eukaryota</taxon>
        <taxon>Viridiplantae</taxon>
        <taxon>Streptophyta</taxon>
        <taxon>Embryophyta</taxon>
        <taxon>Tracheophyta</taxon>
        <taxon>Spermatophyta</taxon>
        <taxon>Magnoliopsida</taxon>
        <taxon>Liliopsida</taxon>
        <taxon>Poales</taxon>
        <taxon>Poaceae</taxon>
        <taxon>PACMAD clade</taxon>
        <taxon>Arundinoideae</taxon>
        <taxon>Arundineae</taxon>
        <taxon>Arundo</taxon>
    </lineage>
</organism>
<dbReference type="EMBL" id="GBRH01257956">
    <property type="protein sequence ID" value="JAD39939.1"/>
    <property type="molecule type" value="Transcribed_RNA"/>
</dbReference>
<name>A0A0A8ZKK5_ARUDO</name>
<reference evidence="1" key="1">
    <citation type="submission" date="2014-09" db="EMBL/GenBank/DDBJ databases">
        <authorList>
            <person name="Magalhaes I.L.F."/>
            <person name="Oliveira U."/>
            <person name="Santos F.R."/>
            <person name="Vidigal T.H.D.A."/>
            <person name="Brescovit A.D."/>
            <person name="Santos A.J."/>
        </authorList>
    </citation>
    <scope>NUCLEOTIDE SEQUENCE</scope>
    <source>
        <tissue evidence="1">Shoot tissue taken approximately 20 cm above the soil surface</tissue>
    </source>
</reference>